<dbReference type="Proteomes" id="UP000472276">
    <property type="component" value="Unassembled WGS sequence"/>
</dbReference>
<dbReference type="Gene3D" id="2.60.40.10">
    <property type="entry name" value="Immunoglobulins"/>
    <property type="match status" value="4"/>
</dbReference>
<dbReference type="InterPro" id="IPR003599">
    <property type="entry name" value="Ig_sub"/>
</dbReference>
<proteinExistence type="predicted"/>
<dbReference type="SMART" id="SM00409">
    <property type="entry name" value="IG"/>
    <property type="match status" value="4"/>
</dbReference>
<evidence type="ECO:0000256" key="2">
    <source>
        <dbReference type="ARBA" id="ARBA00023157"/>
    </source>
</evidence>
<keyword evidence="3" id="KW-0812">Transmembrane</keyword>
<reference evidence="5" key="3">
    <citation type="submission" date="2025-09" db="UniProtKB">
        <authorList>
            <consortium name="Ensembl"/>
        </authorList>
    </citation>
    <scope>IDENTIFICATION</scope>
</reference>
<dbReference type="PROSITE" id="PS50835">
    <property type="entry name" value="IG_LIKE"/>
    <property type="match status" value="3"/>
</dbReference>
<dbReference type="InterPro" id="IPR003598">
    <property type="entry name" value="Ig_sub2"/>
</dbReference>
<dbReference type="InterPro" id="IPR036179">
    <property type="entry name" value="Ig-like_dom_sf"/>
</dbReference>
<gene>
    <name evidence="5" type="primary">LOC116320397</name>
</gene>
<reference evidence="5" key="2">
    <citation type="submission" date="2025-08" db="UniProtKB">
        <authorList>
            <consortium name="Ensembl"/>
        </authorList>
    </citation>
    <scope>IDENTIFICATION</scope>
</reference>
<dbReference type="AlphaFoldDB" id="A0AAZ1XHU8"/>
<dbReference type="InterPro" id="IPR013783">
    <property type="entry name" value="Ig-like_fold"/>
</dbReference>
<dbReference type="InterPro" id="IPR050488">
    <property type="entry name" value="Ig_Fc_receptor"/>
</dbReference>
<feature type="domain" description="Ig-like" evidence="4">
    <location>
        <begin position="143"/>
        <end position="208"/>
    </location>
</feature>
<keyword evidence="3" id="KW-1133">Transmembrane helix</keyword>
<feature type="transmembrane region" description="Helical" evidence="3">
    <location>
        <begin position="416"/>
        <end position="437"/>
    </location>
</feature>
<organism evidence="5 6">
    <name type="scientific">Oreochromis aureus</name>
    <name type="common">Israeli tilapia</name>
    <name type="synonym">Chromis aureus</name>
    <dbReference type="NCBI Taxonomy" id="47969"/>
    <lineage>
        <taxon>Eukaryota</taxon>
        <taxon>Metazoa</taxon>
        <taxon>Chordata</taxon>
        <taxon>Craniata</taxon>
        <taxon>Vertebrata</taxon>
        <taxon>Euteleostomi</taxon>
        <taxon>Actinopterygii</taxon>
        <taxon>Neopterygii</taxon>
        <taxon>Teleostei</taxon>
        <taxon>Neoteleostei</taxon>
        <taxon>Acanthomorphata</taxon>
        <taxon>Ovalentaria</taxon>
        <taxon>Cichlomorphae</taxon>
        <taxon>Cichliformes</taxon>
        <taxon>Cichlidae</taxon>
        <taxon>African cichlids</taxon>
        <taxon>Pseudocrenilabrinae</taxon>
        <taxon>Oreochromini</taxon>
        <taxon>Oreochromis</taxon>
    </lineage>
</organism>
<keyword evidence="2" id="KW-1015">Disulfide bond</keyword>
<dbReference type="GO" id="GO:0009897">
    <property type="term" value="C:external side of plasma membrane"/>
    <property type="evidence" value="ECO:0007669"/>
    <property type="project" value="TreeGrafter"/>
</dbReference>
<name>A0AAZ1XHU8_OREAU</name>
<dbReference type="GO" id="GO:0004888">
    <property type="term" value="F:transmembrane signaling receptor activity"/>
    <property type="evidence" value="ECO:0007669"/>
    <property type="project" value="TreeGrafter"/>
</dbReference>
<keyword evidence="3" id="KW-0472">Membrane</keyword>
<dbReference type="PANTHER" id="PTHR11481:SF64">
    <property type="entry name" value="FC RECEPTOR-LIKE PROTEIN 4"/>
    <property type="match status" value="1"/>
</dbReference>
<feature type="domain" description="Ig-like" evidence="4">
    <location>
        <begin position="65"/>
        <end position="138"/>
    </location>
</feature>
<dbReference type="GO" id="GO:0007166">
    <property type="term" value="P:cell surface receptor signaling pathway"/>
    <property type="evidence" value="ECO:0007669"/>
    <property type="project" value="TreeGrafter"/>
</dbReference>
<dbReference type="SUPFAM" id="SSF48726">
    <property type="entry name" value="Immunoglobulin"/>
    <property type="match status" value="3"/>
</dbReference>
<dbReference type="Ensembl" id="ENSOABT00000073930.1">
    <property type="protein sequence ID" value="ENSOABP00000067187.1"/>
    <property type="gene ID" value="ENSOABG00000027586.1"/>
</dbReference>
<evidence type="ECO:0000259" key="4">
    <source>
        <dbReference type="PROSITE" id="PS50835"/>
    </source>
</evidence>
<accession>A0AAZ1XHU8</accession>
<dbReference type="PANTHER" id="PTHR11481">
    <property type="entry name" value="IMMUNOGLOBULIN FC RECEPTOR"/>
    <property type="match status" value="1"/>
</dbReference>
<dbReference type="Pfam" id="PF13895">
    <property type="entry name" value="Ig_2"/>
    <property type="match status" value="1"/>
</dbReference>
<sequence length="476" mass="53100">MFQEGANLYQDVVATFATKRSVKLQRADAMKAILLLLLLSICRTSAQSRASLKVTPNWSQFFEYEHISLSCERITSGEWTVWRHPAKKGLEVSDCTSGWGIQTSSTCEIKRVTHSDSGVYWCQSTHGHSSNAISITVNGLENPVILQSPAAPVVEGDNITLLCRTKNPSNLPAYFFKDDQPIKSETANHTTIYRASKSDQGSYKCHISGHGESPSSWLLIQDHSDLPTLTPSPNSAQMFEYKDLNLSCGVQGWTVKRFSTVNKQVSSACEDWGKPTSYGCILHKIKGLDSAVYWCESPTHQRSNSVNIKVYEREYTPVILQSPVLPVMKGDNVTLLCESRNSQSDIPATFYKNESIIGTALRSHMIIYNVTKSHEGIYKCNMSVGVSAFSWLFIIDPEDPDAPASDPHKNLSSLGILRYILVYFPYVISTFLMVSIYRMSAGRSSHVSITMPPPTEEEEDQSYDDVMADVTTEHNF</sequence>
<dbReference type="InterPro" id="IPR007110">
    <property type="entry name" value="Ig-like_dom"/>
</dbReference>
<reference evidence="6" key="1">
    <citation type="submission" date="2020-03" db="EMBL/GenBank/DDBJ databases">
        <title>Evolution of repeat sequences and sex chromosomes of tilapia species revealed by chromosome-level genomes.</title>
        <authorList>
            <person name="Xu L."/>
            <person name="Tao W."/>
            <person name="Wang D."/>
            <person name="Zhou Q."/>
        </authorList>
    </citation>
    <scope>NUCLEOTIDE SEQUENCE [LARGE SCALE GENOMIC DNA]</scope>
    <source>
        <strain evidence="6">Israel</strain>
    </source>
</reference>
<evidence type="ECO:0000313" key="5">
    <source>
        <dbReference type="Ensembl" id="ENSOABP00000067187.1"/>
    </source>
</evidence>
<keyword evidence="6" id="KW-1185">Reference proteome</keyword>
<keyword evidence="1" id="KW-0732">Signal</keyword>
<dbReference type="GO" id="GO:0006955">
    <property type="term" value="P:immune response"/>
    <property type="evidence" value="ECO:0007669"/>
    <property type="project" value="TreeGrafter"/>
</dbReference>
<evidence type="ECO:0000256" key="1">
    <source>
        <dbReference type="ARBA" id="ARBA00022729"/>
    </source>
</evidence>
<evidence type="ECO:0000313" key="6">
    <source>
        <dbReference type="Proteomes" id="UP000472276"/>
    </source>
</evidence>
<dbReference type="Pfam" id="PF13927">
    <property type="entry name" value="Ig_3"/>
    <property type="match status" value="1"/>
</dbReference>
<feature type="domain" description="Ig-like" evidence="4">
    <location>
        <begin position="317"/>
        <end position="390"/>
    </location>
</feature>
<dbReference type="SMART" id="SM00408">
    <property type="entry name" value="IGc2"/>
    <property type="match status" value="3"/>
</dbReference>
<protein>
    <recommendedName>
        <fullName evidence="4">Ig-like domain-containing protein</fullName>
    </recommendedName>
</protein>
<evidence type="ECO:0000256" key="3">
    <source>
        <dbReference type="SAM" id="Phobius"/>
    </source>
</evidence>